<evidence type="ECO:0000259" key="5">
    <source>
        <dbReference type="Pfam" id="PF02836"/>
    </source>
</evidence>
<dbReference type="Gene3D" id="2.60.120.430">
    <property type="entry name" value="Galactose-binding lectin"/>
    <property type="match status" value="1"/>
</dbReference>
<evidence type="ECO:0000259" key="6">
    <source>
        <dbReference type="Pfam" id="PF11721"/>
    </source>
</evidence>
<dbReference type="InterPro" id="IPR008979">
    <property type="entry name" value="Galactose-bd-like_sf"/>
</dbReference>
<dbReference type="InterPro" id="IPR006102">
    <property type="entry name" value="Ig-like_GH2"/>
</dbReference>
<dbReference type="GO" id="GO:0005975">
    <property type="term" value="P:carbohydrate metabolic process"/>
    <property type="evidence" value="ECO:0007669"/>
    <property type="project" value="InterPro"/>
</dbReference>
<accession>A0A069CZS4</accession>
<dbReference type="Pfam" id="PF16355">
    <property type="entry name" value="DUF4982"/>
    <property type="match status" value="1"/>
</dbReference>
<dbReference type="InterPro" id="IPR017853">
    <property type="entry name" value="GH"/>
</dbReference>
<organism evidence="9 10">
    <name type="scientific">Bacteroides graminisolvens DSM 19988 = JCM 15093</name>
    <dbReference type="NCBI Taxonomy" id="1121097"/>
    <lineage>
        <taxon>Bacteria</taxon>
        <taxon>Pseudomonadati</taxon>
        <taxon>Bacteroidota</taxon>
        <taxon>Bacteroidia</taxon>
        <taxon>Bacteroidales</taxon>
        <taxon>Bacteroidaceae</taxon>
        <taxon>Bacteroides</taxon>
    </lineage>
</organism>
<evidence type="ECO:0000313" key="10">
    <source>
        <dbReference type="Proteomes" id="UP000027601"/>
    </source>
</evidence>
<dbReference type="PANTHER" id="PTHR42732:SF1">
    <property type="entry name" value="BETA-MANNOSIDASE"/>
    <property type="match status" value="1"/>
</dbReference>
<dbReference type="InterPro" id="IPR006101">
    <property type="entry name" value="Glyco_hydro_2"/>
</dbReference>
<dbReference type="Proteomes" id="UP000027601">
    <property type="component" value="Unassembled WGS sequence"/>
</dbReference>
<dbReference type="InterPro" id="IPR023296">
    <property type="entry name" value="Glyco_hydro_beta-prop_sf"/>
</dbReference>
<dbReference type="eggNOG" id="COG3250">
    <property type="taxonomic scope" value="Bacteria"/>
</dbReference>
<dbReference type="InterPro" id="IPR051913">
    <property type="entry name" value="GH2_Domain-Containing"/>
</dbReference>
<gene>
    <name evidence="9" type="ORF">JCM15093_720</name>
</gene>
<dbReference type="STRING" id="1121097.GCA_000428125_01333"/>
<reference evidence="9 10" key="1">
    <citation type="journal article" date="2015" name="Microbes Environ.">
        <title>Distribution and evolution of nitrogen fixation genes in the phylum bacteroidetes.</title>
        <authorList>
            <person name="Inoue J."/>
            <person name="Oshima K."/>
            <person name="Suda W."/>
            <person name="Sakamoto M."/>
            <person name="Iino T."/>
            <person name="Noda S."/>
            <person name="Hongoh Y."/>
            <person name="Hattori M."/>
            <person name="Ohkuma M."/>
        </authorList>
    </citation>
    <scope>NUCLEOTIDE SEQUENCE [LARGE SCALE GENOMIC DNA]</scope>
    <source>
        <strain evidence="9 10">JCM 15093</strain>
    </source>
</reference>
<dbReference type="Gene3D" id="2.115.10.20">
    <property type="entry name" value="Glycosyl hydrolase domain, family 43"/>
    <property type="match status" value="2"/>
</dbReference>
<dbReference type="GO" id="GO:0004553">
    <property type="term" value="F:hydrolase activity, hydrolyzing O-glycosyl compounds"/>
    <property type="evidence" value="ECO:0007669"/>
    <property type="project" value="InterPro"/>
</dbReference>
<dbReference type="SUPFAM" id="SSF49303">
    <property type="entry name" value="beta-Galactosidase/glucuronidase domain"/>
    <property type="match status" value="1"/>
</dbReference>
<evidence type="ECO:0000259" key="8">
    <source>
        <dbReference type="Pfam" id="PF22666"/>
    </source>
</evidence>
<dbReference type="Gene3D" id="3.20.20.80">
    <property type="entry name" value="Glycosidases"/>
    <property type="match status" value="1"/>
</dbReference>
<evidence type="ECO:0000313" key="9">
    <source>
        <dbReference type="EMBL" id="GAK35615.1"/>
    </source>
</evidence>
<dbReference type="SUPFAM" id="SSF49785">
    <property type="entry name" value="Galactose-binding domain-like"/>
    <property type="match status" value="2"/>
</dbReference>
<evidence type="ECO:0000256" key="3">
    <source>
        <dbReference type="ARBA" id="ARBA00023295"/>
    </source>
</evidence>
<feature type="domain" description="Glycoside hydrolase family 2 immunoglobulin-like beta-sandwich" evidence="4">
    <location>
        <begin position="491"/>
        <end position="589"/>
    </location>
</feature>
<dbReference type="PANTHER" id="PTHR42732">
    <property type="entry name" value="BETA-GALACTOSIDASE"/>
    <property type="match status" value="1"/>
</dbReference>
<dbReference type="InterPro" id="IPR054593">
    <property type="entry name" value="Beta-mannosidase-like_N2"/>
</dbReference>
<dbReference type="Pfam" id="PF11721">
    <property type="entry name" value="Malectin"/>
    <property type="match status" value="1"/>
</dbReference>
<comment type="caution">
    <text evidence="9">The sequence shown here is derived from an EMBL/GenBank/DDBJ whole genome shotgun (WGS) entry which is preliminary data.</text>
</comment>
<dbReference type="Pfam" id="PF22666">
    <property type="entry name" value="Glyco_hydro_2_N2"/>
    <property type="match status" value="1"/>
</dbReference>
<proteinExistence type="inferred from homology"/>
<dbReference type="SUPFAM" id="SSF51445">
    <property type="entry name" value="(Trans)glycosidases"/>
    <property type="match status" value="1"/>
</dbReference>
<feature type="domain" description="Beta-mannosidase-like galactose-binding" evidence="8">
    <location>
        <begin position="371"/>
        <end position="441"/>
    </location>
</feature>
<evidence type="ECO:0000259" key="4">
    <source>
        <dbReference type="Pfam" id="PF00703"/>
    </source>
</evidence>
<dbReference type="Gene3D" id="2.60.120.260">
    <property type="entry name" value="Galactose-binding domain-like"/>
    <property type="match status" value="2"/>
</dbReference>
<dbReference type="Pfam" id="PF00703">
    <property type="entry name" value="Glyco_hydro_2"/>
    <property type="match status" value="1"/>
</dbReference>
<dbReference type="InterPro" id="IPR021720">
    <property type="entry name" value="Malectin_dom"/>
</dbReference>
<dbReference type="EMBL" id="BAJS01000002">
    <property type="protein sequence ID" value="GAK35615.1"/>
    <property type="molecule type" value="Genomic_DNA"/>
</dbReference>
<dbReference type="PRINTS" id="PR00132">
    <property type="entry name" value="GLHYDRLASE2"/>
</dbReference>
<dbReference type="InterPro" id="IPR032311">
    <property type="entry name" value="DUF4982"/>
</dbReference>
<dbReference type="Gene3D" id="2.60.40.10">
    <property type="entry name" value="Immunoglobulins"/>
    <property type="match status" value="2"/>
</dbReference>
<evidence type="ECO:0000256" key="1">
    <source>
        <dbReference type="ARBA" id="ARBA00007401"/>
    </source>
</evidence>
<feature type="domain" description="Glycoside hydrolase family 2 catalytic" evidence="5">
    <location>
        <begin position="601"/>
        <end position="749"/>
    </location>
</feature>
<evidence type="ECO:0000256" key="2">
    <source>
        <dbReference type="ARBA" id="ARBA00022801"/>
    </source>
</evidence>
<keyword evidence="2" id="KW-0378">Hydrolase</keyword>
<keyword evidence="10" id="KW-1185">Reference proteome</keyword>
<protein>
    <submittedName>
        <fullName evidence="9">Beta-galactosidase</fullName>
    </submittedName>
</protein>
<dbReference type="InterPro" id="IPR036156">
    <property type="entry name" value="Beta-gal/glucu_dom_sf"/>
</dbReference>
<dbReference type="SUPFAM" id="SSF75005">
    <property type="entry name" value="Arabinanase/levansucrase/invertase"/>
    <property type="match status" value="2"/>
</dbReference>
<name>A0A069CZS4_9BACE</name>
<sequence length="1353" mass="153316">MTFVIYNGRTGKDGRGYETWLAESDNLLNWDIKGKLLSFRDGMWDANQRGGFPALPDTEWGGSYALQPYKGNYWMTYIGGANAGYETGPLYIGLSWTKEKNLGKAVEWTAADKPLLSVEDKDAQWFENLTQYKSTIYWDKQKTLGYPFVMFYNAGGRHPETNLKGERVGIALSKDMKKWKRYEGNPVFAHESQGTITGDAHIQKMGDVYVMFYFSAFEPSRKYKAFNTFACSYDLVHWTDWQGEDLIIPSKNYDNLFAHKSYVIYHEGVVYHFYCAVNKDDQRGIAVATSKPLGRSEVRFPQPETKGRRELVDLNAGWQTALLPEAKGTNVAAQQEVNTAALSWKTVNVPHNWDDYYGYRQLTHGNLHGTALYTKTFTAPQPQAGKRYFLRFEGVGTYAAITLNGKDYGRHPVGRTTLTLDVTDALKPGAENQLVVRAEHPDMIADMPWVCGGCSSEWGFSEGSQPLGIFRPVVLEVTDEVRIEPFGVHIWNDDKAQTVFVETEVRNYTNQSQSIQVVNKLSNADGLQTFRLAQDVVLAPGETKVIKQSAQVENPALWSVENPYLYSLASMIKRGTATTDEVTTPFGIRTISWPVKRNDGDGRFYLNNKPVFLNGVCEYEHQFGQSHAFSKEQVAARVKQMKAAGFNAFRDAHQPHNLDYQRYWDEEGVLFWTQLSAHVWYDTPEFRENFKKLLRQWVKERRNSPSVVMWGLQNESVLPKDFAEECSNIIREMDPTARNMRVITTCNGGSGTDWDVVQNWSGTYGGKPENYNRELAQKDQLLNGEYGAWRSIDLHTEPGAFQQDGVWSEDRMCQLMEMKIRKAEQAKDSVCGQFQWIYSSHDNPGRRQPDEAYRKVDKVGPFNYKGLVTPWEEPLDVYYMYRANYVPAAKDPMVYLVSHTWPNRFAQTGRRRTTIEVYSNCDSVLLYNDAGNQAFLGRKKNNGVGTHFMWEHRDIRYNVLRAVGYFQGKAVAEDLIVLNGLETAPGFDALYQDNEKYGALLKGAQGYEYLYRVNCGGDEYKDEYGQLWMPDNNSVSRSWAADFEGLDPYLASQRKTNDPIKGVRDWSLLQHFRFGRHKLAYQFPLPNGKYRVELYFVEPWHGTGGSEKTDCEGLRIFDVAVNGHTVIDDLDIWAEAGHDAALKRVVEAEVKDGKLVIDFPEVKAGQAVISAIAVARMGAGGVVPEQVSATLLENSRQAATWSWAAADADTLVKTPKEMLPEDLNVRATATYEAESAKCKGAFTKVEHRKQTGIRFNKAKAGSIEWNVSTGLAQVYALRFKYMNTSGKPKTVRLQFVAANGTVLKDDEISFSEAPEKWRLMSTTTGTFINAGHYRVILSSPDMNGLWLDALDVQ</sequence>
<evidence type="ECO:0000259" key="7">
    <source>
        <dbReference type="Pfam" id="PF16355"/>
    </source>
</evidence>
<comment type="similarity">
    <text evidence="1">Belongs to the glycosyl hydrolase 2 family.</text>
</comment>
<keyword evidence="3" id="KW-0326">Glycosidase</keyword>
<dbReference type="InterPro" id="IPR006103">
    <property type="entry name" value="Glyco_hydro_2_cat"/>
</dbReference>
<dbReference type="Pfam" id="PF02836">
    <property type="entry name" value="Glyco_hydro_2_C"/>
    <property type="match status" value="1"/>
</dbReference>
<dbReference type="InterPro" id="IPR013783">
    <property type="entry name" value="Ig-like_fold"/>
</dbReference>
<feature type="domain" description="Malectin" evidence="6">
    <location>
        <begin position="1010"/>
        <end position="1171"/>
    </location>
</feature>
<feature type="domain" description="DUF4982" evidence="7">
    <location>
        <begin position="913"/>
        <end position="972"/>
    </location>
</feature>